<feature type="transmembrane region" description="Helical" evidence="6">
    <location>
        <begin position="132"/>
        <end position="154"/>
    </location>
</feature>
<reference evidence="8 10" key="1">
    <citation type="submission" date="2020-01" db="EMBL/GenBank/DDBJ databases">
        <authorList>
            <consortium name="DOE Joint Genome Institute"/>
            <person name="Haridas S."/>
            <person name="Albert R."/>
            <person name="Binder M."/>
            <person name="Bloem J."/>
            <person name="Labutti K."/>
            <person name="Salamov A."/>
            <person name="Andreopoulos B."/>
            <person name="Baker S.E."/>
            <person name="Barry K."/>
            <person name="Bills G."/>
            <person name="Bluhm B.H."/>
            <person name="Cannon C."/>
            <person name="Castanera R."/>
            <person name="Culley D.E."/>
            <person name="Daum C."/>
            <person name="Ezra D."/>
            <person name="Gonzalez J.B."/>
            <person name="Henrissat B."/>
            <person name="Kuo A."/>
            <person name="Liang C."/>
            <person name="Lipzen A."/>
            <person name="Lutzoni F."/>
            <person name="Magnuson J."/>
            <person name="Mondo S."/>
            <person name="Nolan M."/>
            <person name="Ohm R."/>
            <person name="Pangilinan J."/>
            <person name="Park H.-J."/>
            <person name="Ramirez L."/>
            <person name="Alfaro M."/>
            <person name="Sun H."/>
            <person name="Tritt A."/>
            <person name="Yoshinaga Y."/>
            <person name="Zwiers L.-H."/>
            <person name="Turgeon B.G."/>
            <person name="Goodwin S.B."/>
            <person name="Spatafora J.W."/>
            <person name="Crous P.W."/>
            <person name="Grigoriev I.V."/>
        </authorList>
    </citation>
    <scope>NUCLEOTIDE SEQUENCE</scope>
    <source>
        <strain evidence="8 10">CBS 781.70</strain>
    </source>
</reference>
<dbReference type="InterPro" id="IPR011701">
    <property type="entry name" value="MFS"/>
</dbReference>
<protein>
    <submittedName>
        <fullName evidence="8 10">MFS general substrate transporter</fullName>
    </submittedName>
</protein>
<dbReference type="Proteomes" id="UP000504638">
    <property type="component" value="Unplaced"/>
</dbReference>
<keyword evidence="9" id="KW-1185">Reference proteome</keyword>
<feature type="transmembrane region" description="Helical" evidence="6">
    <location>
        <begin position="70"/>
        <end position="93"/>
    </location>
</feature>
<dbReference type="InterPro" id="IPR020846">
    <property type="entry name" value="MFS_dom"/>
</dbReference>
<evidence type="ECO:0000256" key="2">
    <source>
        <dbReference type="ARBA" id="ARBA00008335"/>
    </source>
</evidence>
<keyword evidence="5 6" id="KW-0472">Membrane</keyword>
<accession>A0A6G1GCR1</accession>
<dbReference type="EMBL" id="ML975151">
    <property type="protein sequence ID" value="KAF1815681.1"/>
    <property type="molecule type" value="Genomic_DNA"/>
</dbReference>
<evidence type="ECO:0000313" key="10">
    <source>
        <dbReference type="RefSeq" id="XP_033537312.1"/>
    </source>
</evidence>
<dbReference type="GO" id="GO:0022857">
    <property type="term" value="F:transmembrane transporter activity"/>
    <property type="evidence" value="ECO:0007669"/>
    <property type="project" value="InterPro"/>
</dbReference>
<evidence type="ECO:0000256" key="5">
    <source>
        <dbReference type="ARBA" id="ARBA00023136"/>
    </source>
</evidence>
<dbReference type="AlphaFoldDB" id="A0A6G1GCR1"/>
<dbReference type="SUPFAM" id="SSF103473">
    <property type="entry name" value="MFS general substrate transporter"/>
    <property type="match status" value="1"/>
</dbReference>
<dbReference type="GeneID" id="54423008"/>
<feature type="transmembrane region" description="Helical" evidence="6">
    <location>
        <begin position="175"/>
        <end position="199"/>
    </location>
</feature>
<sequence>MVGRAGRSRPANPILAIFVVSVYVLGFAFGPVVAAPLNEICGRLPAYRVSSVLFVVFSVAYALSTNMGMLIVFHFLMGCCGGVPLTIGAGSIMDVMPTEKRGGALAIWITGPIIEPVIGPVVGGFLSEAKGWRWVFWLLTIVTGALGLVVLFVLRETYAPILQGKKAKRLRNILLPTKIFLFRPVMSVMAVYGILYILYTTFTKKMGTHSYRSTEYPSPIPSPAPRRFLLGYSYMDGQSNIKCIGSSQCLIPLQVYLVDAFTLHAASAIWASNIVRSIAATLLRLCALQMYDALELGWGNSLLGFMALILVPVPVIFRKYGPYLREQYPLSL</sequence>
<gene>
    <name evidence="8 10" type="ORF">P152DRAFT_505520</name>
</gene>
<keyword evidence="3 6" id="KW-0812">Transmembrane</keyword>
<evidence type="ECO:0000313" key="8">
    <source>
        <dbReference type="EMBL" id="KAF1815681.1"/>
    </source>
</evidence>
<dbReference type="PANTHER" id="PTHR23502">
    <property type="entry name" value="MAJOR FACILITATOR SUPERFAMILY"/>
    <property type="match status" value="1"/>
</dbReference>
<feature type="transmembrane region" description="Helical" evidence="6">
    <location>
        <begin position="105"/>
        <end position="126"/>
    </location>
</feature>
<dbReference type="RefSeq" id="XP_033537312.1">
    <property type="nucleotide sequence ID" value="XM_033682438.1"/>
</dbReference>
<evidence type="ECO:0000256" key="6">
    <source>
        <dbReference type="SAM" id="Phobius"/>
    </source>
</evidence>
<keyword evidence="4 6" id="KW-1133">Transmembrane helix</keyword>
<evidence type="ECO:0000256" key="3">
    <source>
        <dbReference type="ARBA" id="ARBA00022692"/>
    </source>
</evidence>
<feature type="transmembrane region" description="Helical" evidence="6">
    <location>
        <begin position="14"/>
        <end position="34"/>
    </location>
</feature>
<name>A0A6G1GCR1_9PEZI</name>
<dbReference type="InterPro" id="IPR036259">
    <property type="entry name" value="MFS_trans_sf"/>
</dbReference>
<feature type="domain" description="Major facilitator superfamily (MFS) profile" evidence="7">
    <location>
        <begin position="1"/>
        <end position="332"/>
    </location>
</feature>
<evidence type="ECO:0000256" key="4">
    <source>
        <dbReference type="ARBA" id="ARBA00022989"/>
    </source>
</evidence>
<reference evidence="10" key="2">
    <citation type="submission" date="2020-04" db="EMBL/GenBank/DDBJ databases">
        <authorList>
            <consortium name="NCBI Genome Project"/>
        </authorList>
    </citation>
    <scope>NUCLEOTIDE SEQUENCE</scope>
    <source>
        <strain evidence="10">CBS 781.70</strain>
    </source>
</reference>
<organism evidence="8">
    <name type="scientific">Eremomyces bilateralis CBS 781.70</name>
    <dbReference type="NCBI Taxonomy" id="1392243"/>
    <lineage>
        <taxon>Eukaryota</taxon>
        <taxon>Fungi</taxon>
        <taxon>Dikarya</taxon>
        <taxon>Ascomycota</taxon>
        <taxon>Pezizomycotina</taxon>
        <taxon>Dothideomycetes</taxon>
        <taxon>Dothideomycetes incertae sedis</taxon>
        <taxon>Eremomycetales</taxon>
        <taxon>Eremomycetaceae</taxon>
        <taxon>Eremomyces</taxon>
    </lineage>
</organism>
<evidence type="ECO:0000256" key="1">
    <source>
        <dbReference type="ARBA" id="ARBA00004141"/>
    </source>
</evidence>
<dbReference type="OrthoDB" id="5296287at2759"/>
<feature type="transmembrane region" description="Helical" evidence="6">
    <location>
        <begin position="46"/>
        <end position="64"/>
    </location>
</feature>
<dbReference type="PANTHER" id="PTHR23502:SF68">
    <property type="entry name" value="MULTIDRUG TRANSPORTER, PUTATIVE (AFU_ORTHOLOGUE AFUA_3G01120)-RELATED"/>
    <property type="match status" value="1"/>
</dbReference>
<evidence type="ECO:0000313" key="9">
    <source>
        <dbReference type="Proteomes" id="UP000504638"/>
    </source>
</evidence>
<dbReference type="PROSITE" id="PS50850">
    <property type="entry name" value="MFS"/>
    <property type="match status" value="1"/>
</dbReference>
<dbReference type="Gene3D" id="1.20.1720.10">
    <property type="entry name" value="Multidrug resistance protein D"/>
    <property type="match status" value="1"/>
</dbReference>
<comment type="subcellular location">
    <subcellularLocation>
        <location evidence="1">Membrane</location>
        <topology evidence="1">Multi-pass membrane protein</topology>
    </subcellularLocation>
</comment>
<reference evidence="10" key="3">
    <citation type="submission" date="2025-04" db="UniProtKB">
        <authorList>
            <consortium name="RefSeq"/>
        </authorList>
    </citation>
    <scope>IDENTIFICATION</scope>
    <source>
        <strain evidence="10">CBS 781.70</strain>
    </source>
</reference>
<evidence type="ECO:0000259" key="7">
    <source>
        <dbReference type="PROSITE" id="PS50850"/>
    </source>
</evidence>
<proteinExistence type="inferred from homology"/>
<dbReference type="GO" id="GO:0016020">
    <property type="term" value="C:membrane"/>
    <property type="evidence" value="ECO:0007669"/>
    <property type="project" value="UniProtKB-SubCell"/>
</dbReference>
<dbReference type="Pfam" id="PF07690">
    <property type="entry name" value="MFS_1"/>
    <property type="match status" value="1"/>
</dbReference>
<comment type="similarity">
    <text evidence="2">Belongs to the major facilitator superfamily.</text>
</comment>
<feature type="transmembrane region" description="Helical" evidence="6">
    <location>
        <begin position="298"/>
        <end position="317"/>
    </location>
</feature>